<feature type="domain" description="L-asparaginase N-terminal" evidence="4">
    <location>
        <begin position="7"/>
        <end position="165"/>
    </location>
</feature>
<dbReference type="AlphaFoldDB" id="A0A7X1B6V1"/>
<protein>
    <submittedName>
        <fullName evidence="5">Asparaginase</fullName>
    </submittedName>
</protein>
<feature type="active site" description="O-isoaspartyl threonine intermediate" evidence="1">
    <location>
        <position position="16"/>
    </location>
</feature>
<dbReference type="PROSITE" id="PS51732">
    <property type="entry name" value="ASN_GLN_ASE_3"/>
    <property type="match status" value="1"/>
</dbReference>
<evidence type="ECO:0000313" key="5">
    <source>
        <dbReference type="EMBL" id="MBC2606746.1"/>
    </source>
</evidence>
<dbReference type="RefSeq" id="WP_185660612.1">
    <property type="nucleotide sequence ID" value="NZ_CAWPOO010000012.1"/>
</dbReference>
<feature type="binding site" evidence="2">
    <location>
        <position position="60"/>
    </location>
    <ligand>
        <name>substrate</name>
    </ligand>
</feature>
<evidence type="ECO:0000259" key="4">
    <source>
        <dbReference type="Pfam" id="PF00710"/>
    </source>
</evidence>
<dbReference type="PANTHER" id="PTHR11707">
    <property type="entry name" value="L-ASPARAGINASE"/>
    <property type="match status" value="1"/>
</dbReference>
<evidence type="ECO:0000256" key="2">
    <source>
        <dbReference type="PIRSR" id="PIRSR001220-2"/>
    </source>
</evidence>
<dbReference type="PIRSF" id="PIRSF001220">
    <property type="entry name" value="L-ASNase_gatD"/>
    <property type="match status" value="1"/>
</dbReference>
<dbReference type="EMBL" id="JACHVC010000012">
    <property type="protein sequence ID" value="MBC2606746.1"/>
    <property type="molecule type" value="Genomic_DNA"/>
</dbReference>
<organism evidence="5 6">
    <name type="scientific">Pelagicoccus albus</name>
    <dbReference type="NCBI Taxonomy" id="415222"/>
    <lineage>
        <taxon>Bacteria</taxon>
        <taxon>Pseudomonadati</taxon>
        <taxon>Verrucomicrobiota</taxon>
        <taxon>Opitutia</taxon>
        <taxon>Puniceicoccales</taxon>
        <taxon>Pelagicoccaceae</taxon>
        <taxon>Pelagicoccus</taxon>
    </lineage>
</organism>
<dbReference type="InterPro" id="IPR036152">
    <property type="entry name" value="Asp/glu_Ase-like_sf"/>
</dbReference>
<dbReference type="PRINTS" id="PR00139">
    <property type="entry name" value="ASNGLNASE"/>
</dbReference>
<dbReference type="PIRSF" id="PIRSF500176">
    <property type="entry name" value="L_ASNase"/>
    <property type="match status" value="1"/>
</dbReference>
<comment type="caution">
    <text evidence="5">The sequence shown here is derived from an EMBL/GenBank/DDBJ whole genome shotgun (WGS) entry which is preliminary data.</text>
</comment>
<dbReference type="InterPro" id="IPR027475">
    <property type="entry name" value="Asparaginase/glutaminase_AS2"/>
</dbReference>
<dbReference type="PROSITE" id="PS00917">
    <property type="entry name" value="ASN_GLN_ASE_2"/>
    <property type="match status" value="1"/>
</dbReference>
<dbReference type="GO" id="GO:0004067">
    <property type="term" value="F:asparaginase activity"/>
    <property type="evidence" value="ECO:0007669"/>
    <property type="project" value="UniProtKB-UniRule"/>
</dbReference>
<dbReference type="Pfam" id="PF00710">
    <property type="entry name" value="Asparaginase"/>
    <property type="match status" value="1"/>
</dbReference>
<proteinExistence type="predicted"/>
<gene>
    <name evidence="5" type="ORF">H5P27_11900</name>
</gene>
<evidence type="ECO:0000256" key="3">
    <source>
        <dbReference type="PROSITE-ProRule" id="PRU10100"/>
    </source>
</evidence>
<evidence type="ECO:0000313" key="6">
    <source>
        <dbReference type="Proteomes" id="UP000526501"/>
    </source>
</evidence>
<dbReference type="PANTHER" id="PTHR11707:SF28">
    <property type="entry name" value="60 KDA LYSOPHOSPHOLIPASE"/>
    <property type="match status" value="1"/>
</dbReference>
<sequence>MSIEKKRILAITTGGTIEKSYCESEGTIANRESILQKKLVQRLRLPHTDFAVHEVMAKDSLQMTEEDRLKISEEISRLASGYDGMIVLHGTDTMADTLRFCYERTAKTPIPVIFTGAMKPAEFEDSDARQNVTEALLAAQFLPPGYYLSFHSRIFPAPNVFKDRSRLTFDAN</sequence>
<dbReference type="Proteomes" id="UP000526501">
    <property type="component" value="Unassembled WGS sequence"/>
</dbReference>
<feature type="active site" evidence="3">
    <location>
        <position position="91"/>
    </location>
</feature>
<name>A0A7X1B6V1_9BACT</name>
<dbReference type="InterPro" id="IPR006034">
    <property type="entry name" value="Asparaginase/glutaminase-like"/>
</dbReference>
<dbReference type="InterPro" id="IPR037152">
    <property type="entry name" value="L-asparaginase_N_sf"/>
</dbReference>
<dbReference type="SUPFAM" id="SSF53774">
    <property type="entry name" value="Glutaminase/Asparaginase"/>
    <property type="match status" value="1"/>
</dbReference>
<reference evidence="5 6" key="1">
    <citation type="submission" date="2020-07" db="EMBL/GenBank/DDBJ databases">
        <authorList>
            <person name="Feng X."/>
        </authorList>
    </citation>
    <scope>NUCLEOTIDE SEQUENCE [LARGE SCALE GENOMIC DNA]</scope>
    <source>
        <strain evidence="5 6">JCM23202</strain>
    </source>
</reference>
<dbReference type="InterPro" id="IPR027474">
    <property type="entry name" value="L-asparaginase_N"/>
</dbReference>
<feature type="binding site" evidence="2">
    <location>
        <begin position="91"/>
        <end position="92"/>
    </location>
    <ligand>
        <name>substrate</name>
    </ligand>
</feature>
<dbReference type="Gene3D" id="3.40.50.1170">
    <property type="entry name" value="L-asparaginase, N-terminal domain"/>
    <property type="match status" value="1"/>
</dbReference>
<keyword evidence="6" id="KW-1185">Reference proteome</keyword>
<accession>A0A7X1B6V1</accession>
<evidence type="ECO:0000256" key="1">
    <source>
        <dbReference type="PIRSR" id="PIRSR001220-1"/>
    </source>
</evidence>